<keyword evidence="3" id="KW-1185">Reference proteome</keyword>
<dbReference type="SUPFAM" id="SSF53756">
    <property type="entry name" value="UDP-Glycosyltransferase/glycogen phosphorylase"/>
    <property type="match status" value="1"/>
</dbReference>
<gene>
    <name evidence="2" type="ORF">CVO96_17695</name>
</gene>
<dbReference type="OrthoDB" id="9785185at2"/>
<evidence type="ECO:0000313" key="2">
    <source>
        <dbReference type="EMBL" id="PNY79782.1"/>
    </source>
</evidence>
<comment type="caution">
    <text evidence="2">The sequence shown here is derived from an EMBL/GenBank/DDBJ whole genome shotgun (WGS) entry which is preliminary data.</text>
</comment>
<dbReference type="CDD" id="cd00761">
    <property type="entry name" value="Glyco_tranf_GTA_type"/>
    <property type="match status" value="1"/>
</dbReference>
<dbReference type="InterPro" id="IPR050834">
    <property type="entry name" value="Glycosyltransf_2"/>
</dbReference>
<dbReference type="Pfam" id="PF00535">
    <property type="entry name" value="Glycos_transf_2"/>
    <property type="match status" value="1"/>
</dbReference>
<feature type="domain" description="Glycosyltransferase 2-like" evidence="1">
    <location>
        <begin position="15"/>
        <end position="140"/>
    </location>
</feature>
<name>A0A2K3UTB4_9DEIO</name>
<sequence length="731" mass="80961">MTKSMPERSDPPQVSVIIPTRGRAELLLQRALKSALHQTLREIEIIIVVDGPDPATYAAVQSVGDIRVRLIELAERVGGGEARNIGVRAARAEWIALLDDDDEWLPHKLSEQLEVARRAPGRPIVACPWIERTPRGDELNPVRPQEQGEALGDYLLARRTPGEKPCGLVSSLLMVPRDLLLDVPFVPGLLKHQDWDWLLRAAGRQGVHLAFSPTVAAVWYYEEPRPSVSRQLNWRFSFDWALGHLQRGTMSPRAFVGFLNSHVSAAAQLTHNLGAVVPLSAAFFRARPRRFEVIRFVLGWLIPLETRRTLSSLLRRFRPGRPERHPQKNAEQRPERTSYRIALIDPLDTGHHGSYALMLAQGLVGAGHSVHLIGSEALVTTVCARVPKVRGSVLPLFPEGMAQYYQLSRLGRETANIRFFREALRLAKAERADVIHLLYLDSFTQSWLLALLLSQHMLSSVRVRATLHWLYFLRRYKAEGGSPQSEAAHLLIVRALGMLRVRILVHSRGLAGQLTDKAPHLRVDTVPYFAESGTYSAAARVTLRDSVRHRFSIPEGASALLAFGGTRQDKGIDLAIRALALLPDQYHLMVVGAARAFDAQSLIDMAEDCGVSRRTHFLLEHVPDEDVESYFIAADCVILPYRRVFAGQSGPLLIAAALGIPVVASDIGVLAETVSEYCLGLLCAPEDVVALASTIERLPSVSLSPATGRFMQDHSPARFTQATLASYDAEA</sequence>
<evidence type="ECO:0000259" key="1">
    <source>
        <dbReference type="Pfam" id="PF00535"/>
    </source>
</evidence>
<dbReference type="AlphaFoldDB" id="A0A2K3UTB4"/>
<dbReference type="SUPFAM" id="SSF53448">
    <property type="entry name" value="Nucleotide-diphospho-sugar transferases"/>
    <property type="match status" value="1"/>
</dbReference>
<dbReference type="InterPro" id="IPR001173">
    <property type="entry name" value="Glyco_trans_2-like"/>
</dbReference>
<dbReference type="EMBL" id="PPPD01000002">
    <property type="protein sequence ID" value="PNY79782.1"/>
    <property type="molecule type" value="Genomic_DNA"/>
</dbReference>
<dbReference type="Gene3D" id="3.90.550.10">
    <property type="entry name" value="Spore Coat Polysaccharide Biosynthesis Protein SpsA, Chain A"/>
    <property type="match status" value="1"/>
</dbReference>
<dbReference type="Proteomes" id="UP000236379">
    <property type="component" value="Unassembled WGS sequence"/>
</dbReference>
<dbReference type="CDD" id="cd03801">
    <property type="entry name" value="GT4_PimA-like"/>
    <property type="match status" value="1"/>
</dbReference>
<dbReference type="Pfam" id="PF13692">
    <property type="entry name" value="Glyco_trans_1_4"/>
    <property type="match status" value="1"/>
</dbReference>
<accession>A0A2K3UTB4</accession>
<evidence type="ECO:0000313" key="3">
    <source>
        <dbReference type="Proteomes" id="UP000236379"/>
    </source>
</evidence>
<dbReference type="PANTHER" id="PTHR43685">
    <property type="entry name" value="GLYCOSYLTRANSFERASE"/>
    <property type="match status" value="1"/>
</dbReference>
<dbReference type="Gene3D" id="3.40.50.2000">
    <property type="entry name" value="Glycogen Phosphorylase B"/>
    <property type="match status" value="2"/>
</dbReference>
<reference evidence="2 3" key="1">
    <citation type="submission" date="2018-01" db="EMBL/GenBank/DDBJ databases">
        <title>Deinococcus koreensis sp. nov., a radiation-resistant bacterium isolated from river water.</title>
        <authorList>
            <person name="Choi A."/>
        </authorList>
    </citation>
    <scope>NUCLEOTIDE SEQUENCE [LARGE SCALE GENOMIC DNA]</scope>
    <source>
        <strain evidence="2 3">SJW1-2</strain>
    </source>
</reference>
<organism evidence="2 3">
    <name type="scientific">Deinococcus koreensis</name>
    <dbReference type="NCBI Taxonomy" id="2054903"/>
    <lineage>
        <taxon>Bacteria</taxon>
        <taxon>Thermotogati</taxon>
        <taxon>Deinococcota</taxon>
        <taxon>Deinococci</taxon>
        <taxon>Deinococcales</taxon>
        <taxon>Deinococcaceae</taxon>
        <taxon>Deinococcus</taxon>
    </lineage>
</organism>
<proteinExistence type="predicted"/>
<dbReference type="InterPro" id="IPR029044">
    <property type="entry name" value="Nucleotide-diphossugar_trans"/>
</dbReference>
<protein>
    <recommendedName>
        <fullName evidence="1">Glycosyltransferase 2-like domain-containing protein</fullName>
    </recommendedName>
</protein>
<dbReference type="RefSeq" id="WP_103313766.1">
    <property type="nucleotide sequence ID" value="NZ_PPPD01000002.1"/>
</dbReference>
<dbReference type="PANTHER" id="PTHR43685:SF2">
    <property type="entry name" value="GLYCOSYLTRANSFERASE 2-LIKE DOMAIN-CONTAINING PROTEIN"/>
    <property type="match status" value="1"/>
</dbReference>